<dbReference type="SUPFAM" id="SSF56228">
    <property type="entry name" value="Aldehyde ferredoxin oxidoreductase, N-terminal domain"/>
    <property type="match status" value="1"/>
</dbReference>
<dbReference type="Gene3D" id="1.10.599.10">
    <property type="entry name" value="Aldehyde Ferredoxin Oxidoreductase Protein, subunit A, domain 3"/>
    <property type="match status" value="1"/>
</dbReference>
<evidence type="ECO:0000313" key="10">
    <source>
        <dbReference type="EMBL" id="SCA57977.1"/>
    </source>
</evidence>
<protein>
    <submittedName>
        <fullName evidence="10">Tungsten-containing aldehyde ferredoxin oxidoreductase</fullName>
        <ecNumber evidence="10">1.2.7.5</ecNumber>
    </submittedName>
</protein>
<comment type="cofactor">
    <cofactor evidence="1">
        <name>[4Fe-4S] cluster</name>
        <dbReference type="ChEBI" id="CHEBI:49883"/>
    </cofactor>
</comment>
<dbReference type="InterPro" id="IPR051919">
    <property type="entry name" value="W-dependent_AOR"/>
</dbReference>
<dbReference type="Proteomes" id="UP000231658">
    <property type="component" value="Unassembled WGS sequence"/>
</dbReference>
<dbReference type="STRING" id="1867952.MTBPR1_80031"/>
<evidence type="ECO:0000256" key="6">
    <source>
        <dbReference type="ARBA" id="ARBA00023004"/>
    </source>
</evidence>
<name>A0A1C3RL54_9PROT</name>
<dbReference type="Pfam" id="PF02730">
    <property type="entry name" value="AFOR_N"/>
    <property type="match status" value="1"/>
</dbReference>
<dbReference type="OrthoDB" id="9763894at2"/>
<dbReference type="GO" id="GO:0046872">
    <property type="term" value="F:metal ion binding"/>
    <property type="evidence" value="ECO:0007669"/>
    <property type="project" value="UniProtKB-KW"/>
</dbReference>
<gene>
    <name evidence="10" type="primary">aor</name>
    <name evidence="10" type="ORF">MTBPR1_80031</name>
</gene>
<keyword evidence="7" id="KW-0411">Iron-sulfur</keyword>
<dbReference type="Pfam" id="PF01314">
    <property type="entry name" value="AFOR_C"/>
    <property type="match status" value="1"/>
</dbReference>
<dbReference type="PANTHER" id="PTHR30038:SF0">
    <property type="entry name" value="TUNGSTEN-CONTAINING ALDEHYDE FERREDOXIN OXIDOREDUCTASE"/>
    <property type="match status" value="1"/>
</dbReference>
<evidence type="ECO:0000256" key="1">
    <source>
        <dbReference type="ARBA" id="ARBA00001966"/>
    </source>
</evidence>
<dbReference type="Gene3D" id="3.60.9.10">
    <property type="entry name" value="Aldehyde ferredoxin oxidoreductase, N-terminal domain"/>
    <property type="match status" value="1"/>
</dbReference>
<evidence type="ECO:0000256" key="2">
    <source>
        <dbReference type="ARBA" id="ARBA00011032"/>
    </source>
</evidence>
<accession>A0A1C3RL54</accession>
<evidence type="ECO:0000256" key="4">
    <source>
        <dbReference type="ARBA" id="ARBA00022723"/>
    </source>
</evidence>
<dbReference type="PANTHER" id="PTHR30038">
    <property type="entry name" value="ALDEHYDE FERREDOXIN OXIDOREDUCTASE"/>
    <property type="match status" value="1"/>
</dbReference>
<reference evidence="10 11" key="1">
    <citation type="submission" date="2016-07" db="EMBL/GenBank/DDBJ databases">
        <authorList>
            <person name="Lefevre C.T."/>
        </authorList>
    </citation>
    <scope>NUCLEOTIDE SEQUENCE [LARGE SCALE GENOMIC DNA]</scope>
    <source>
        <strain evidence="10">PR1</strain>
    </source>
</reference>
<evidence type="ECO:0000256" key="7">
    <source>
        <dbReference type="ARBA" id="ARBA00023014"/>
    </source>
</evidence>
<comment type="similarity">
    <text evidence="2">Belongs to the AOR/FOR family.</text>
</comment>
<evidence type="ECO:0000313" key="11">
    <source>
        <dbReference type="Proteomes" id="UP000231658"/>
    </source>
</evidence>
<dbReference type="GO" id="GO:0009055">
    <property type="term" value="F:electron transfer activity"/>
    <property type="evidence" value="ECO:0007669"/>
    <property type="project" value="InterPro"/>
</dbReference>
<dbReference type="RefSeq" id="WP_069189989.1">
    <property type="nucleotide sequence ID" value="NZ_FLYE01000047.1"/>
</dbReference>
<evidence type="ECO:0000259" key="9">
    <source>
        <dbReference type="SMART" id="SM00790"/>
    </source>
</evidence>
<organism evidence="10 11">
    <name type="scientific">Candidatus Terasakiella magnetica</name>
    <dbReference type="NCBI Taxonomy" id="1867952"/>
    <lineage>
        <taxon>Bacteria</taxon>
        <taxon>Pseudomonadati</taxon>
        <taxon>Pseudomonadota</taxon>
        <taxon>Alphaproteobacteria</taxon>
        <taxon>Rhodospirillales</taxon>
        <taxon>Terasakiellaceae</taxon>
        <taxon>Terasakiella</taxon>
    </lineage>
</organism>
<dbReference type="GO" id="GO:0033726">
    <property type="term" value="F:aldehyde ferredoxin oxidoreductase activity"/>
    <property type="evidence" value="ECO:0007669"/>
    <property type="project" value="UniProtKB-EC"/>
</dbReference>
<comment type="cofactor">
    <cofactor evidence="8">
        <name>tungstopterin</name>
        <dbReference type="ChEBI" id="CHEBI:30402"/>
    </cofactor>
</comment>
<dbReference type="EMBL" id="FLYE01000047">
    <property type="protein sequence ID" value="SCA57977.1"/>
    <property type="molecule type" value="Genomic_DNA"/>
</dbReference>
<dbReference type="InterPro" id="IPR036503">
    <property type="entry name" value="Ald_Fedxn_OxRdtase_N_sf"/>
</dbReference>
<dbReference type="GO" id="GO:0051539">
    <property type="term" value="F:4 iron, 4 sulfur cluster binding"/>
    <property type="evidence" value="ECO:0007669"/>
    <property type="project" value="UniProtKB-KW"/>
</dbReference>
<keyword evidence="3" id="KW-0004">4Fe-4S</keyword>
<evidence type="ECO:0000256" key="3">
    <source>
        <dbReference type="ARBA" id="ARBA00022485"/>
    </source>
</evidence>
<dbReference type="InterPro" id="IPR013984">
    <property type="entry name" value="Ald_Fedxn_OxRdtase_dom2"/>
</dbReference>
<dbReference type="InterPro" id="IPR013985">
    <property type="entry name" value="Ald_Fedxn_OxRdtase_dom3"/>
</dbReference>
<dbReference type="Gene3D" id="1.10.569.10">
    <property type="entry name" value="Aldehyde Ferredoxin Oxidoreductase Protein, subunit A, domain 2"/>
    <property type="match status" value="1"/>
</dbReference>
<dbReference type="InterPro" id="IPR036021">
    <property type="entry name" value="Tungsten_al_ferr_oxy-like_C"/>
</dbReference>
<proteinExistence type="inferred from homology"/>
<evidence type="ECO:0000256" key="8">
    <source>
        <dbReference type="ARBA" id="ARBA00049934"/>
    </source>
</evidence>
<sequence>MAWTRKLLRVNLSKGTCVSEDLNMAWAQEYLGSRGLATKYFIEETDPKVDPLSEDNKMIMATGPLTGTCASTSGRYTVVTKGALTGAIACSNSGGFFGNEMKNAGWDMVIFEGKADKPVYLSIVNDKAELLDASKYWGKSCWDTEEGIKADHQDPQVRVASIGVSGEKGVLYACVVNDMDRAAGRSGVGTVMGSKNLKAVAIRGTIGVKVEDPEAFFEASNAGKAVLAENPVTGQGLPTYGTQVLMNVINEIGAMPTRNFKEVQFEGAANISGEKMHEVRADGTKNLTTNAACYGCTIACQRVSTIERSHYTVKDRPEYQKASGGLEYEAAWSLGSECGIDDIEACTFANFICNEQGYDPISFGATVGAAMELFEMGVLTTEHTGGIELKFGNAKALTDIAEMVGRGEGFGLEIGMGSARLCEKYGHPEVSMSVKKQEFPAYDARGVQGMGLTYATSNRGACHLRSYTIASEVLGIPEKTDPLATEGKAGLVMAFQDATAAVDSSGLCIFTTFAWSLEDIAPQVNAACEGDWSVEKMLEVGERVWNMERQYNIAAGFTGKDDTLPKRLLKDAAKTGPAKGRVNDLDKMLPEYYDLRGWDDTGVPKADTLNRLGLA</sequence>
<dbReference type="InterPro" id="IPR001203">
    <property type="entry name" value="OxRdtase_Ald_Fedxn_C"/>
</dbReference>
<feature type="domain" description="Aldehyde ferredoxin oxidoreductase N-terminal" evidence="9">
    <location>
        <begin position="3"/>
        <end position="206"/>
    </location>
</feature>
<dbReference type="SUPFAM" id="SSF48310">
    <property type="entry name" value="Aldehyde ferredoxin oxidoreductase, C-terminal domains"/>
    <property type="match status" value="1"/>
</dbReference>
<keyword evidence="6" id="KW-0408">Iron</keyword>
<evidence type="ECO:0000256" key="5">
    <source>
        <dbReference type="ARBA" id="ARBA00023002"/>
    </source>
</evidence>
<dbReference type="InterPro" id="IPR013983">
    <property type="entry name" value="Ald_Fedxn_OxRdtase_N"/>
</dbReference>
<dbReference type="AlphaFoldDB" id="A0A1C3RL54"/>
<keyword evidence="4" id="KW-0479">Metal-binding</keyword>
<dbReference type="EC" id="1.2.7.5" evidence="10"/>
<keyword evidence="5 10" id="KW-0560">Oxidoreductase</keyword>
<keyword evidence="11" id="KW-1185">Reference proteome</keyword>
<dbReference type="SMART" id="SM00790">
    <property type="entry name" value="AFOR_N"/>
    <property type="match status" value="1"/>
</dbReference>